<comment type="caution">
    <text evidence="3">The sequence shown here is derived from an EMBL/GenBank/DDBJ whole genome shotgun (WGS) entry which is preliminary data.</text>
</comment>
<evidence type="ECO:0000259" key="2">
    <source>
        <dbReference type="Pfam" id="PF05378"/>
    </source>
</evidence>
<sequence>MMRVAVDTGGTFTDFVAQVGERLVTLKVPSTPEDPSRAILAGLSRLEELTGQRVAELLHGTTVGTNAFLTRRGARVALLTTRGFEEVIFIGRQARPELYNFFVEKSRPVVARSLVQGVRERVRADGTVEIPLTQEEIQRIRLWVELKRPEAVAICLLHAYAFPEHERRLGQALADLGIHLSLSSEIRPEFREFERTSTTLLNAYLAPVISRYVENLSRALPGVRLFVMQSSGGLMPAETAGKRAVLTLLSGPAGGVMGALALARKLGYSRLITLDMGGTSTDVSLVEGQPSFTREYEIEGHPVALPLLDIHTIGAGGGSLAWFDPGGALRVGPQSAGADPGPACYARGGTHPAVTDAHLLAGRLLPHRFLGGKMPLDPHRAERALAELATRKGYSPEELALAILNIANTNMEAALRRVTLERGHDPRRFVLVAFGGAGALHAAELAQRLGIPRVIVPRFSGVLSALGILFAEPRFDFSRGLRPGRDPATPDFLEGKLRALRDLALSRVKDLGFAQGDLEVQEAVDLRYAGQSFEITVPFTPQLAETFHREHERLYGFSLTERPLEATAVRVSVIVRRKTPTLPEFSGGERLSPVEFTSLLLSPEKRTRCPVYLWEEVPVEAEIPGPALIVGDFATVYVPPDFKAACDRFGHLHLYLP</sequence>
<dbReference type="InterPro" id="IPR002821">
    <property type="entry name" value="Hydantoinase_A"/>
</dbReference>
<dbReference type="Pfam" id="PF05378">
    <property type="entry name" value="Hydant_A_N"/>
    <property type="match status" value="1"/>
</dbReference>
<proteinExistence type="predicted"/>
<dbReference type="EMBL" id="DRMH01000070">
    <property type="protein sequence ID" value="HFC97832.1"/>
    <property type="molecule type" value="Genomic_DNA"/>
</dbReference>
<dbReference type="InterPro" id="IPR008040">
    <property type="entry name" value="Hydant_A_N"/>
</dbReference>
<dbReference type="Proteomes" id="UP000886043">
    <property type="component" value="Unassembled WGS sequence"/>
</dbReference>
<gene>
    <name evidence="3" type="ORF">ENJ40_05175</name>
</gene>
<protein>
    <submittedName>
        <fullName evidence="3">Hydantoinase/oxoprolinase family protein</fullName>
    </submittedName>
</protein>
<dbReference type="AlphaFoldDB" id="A0A7C3CLF0"/>
<accession>A0A7C3CLF0</accession>
<dbReference type="Pfam" id="PF01968">
    <property type="entry name" value="Hydantoinase_A"/>
    <property type="match status" value="1"/>
</dbReference>
<dbReference type="GO" id="GO:0006749">
    <property type="term" value="P:glutathione metabolic process"/>
    <property type="evidence" value="ECO:0007669"/>
    <property type="project" value="TreeGrafter"/>
</dbReference>
<dbReference type="InterPro" id="IPR045079">
    <property type="entry name" value="Oxoprolinase-like"/>
</dbReference>
<dbReference type="GO" id="GO:0005829">
    <property type="term" value="C:cytosol"/>
    <property type="evidence" value="ECO:0007669"/>
    <property type="project" value="TreeGrafter"/>
</dbReference>
<name>A0A7C3CLF0_9BACT</name>
<dbReference type="PANTHER" id="PTHR11365:SF23">
    <property type="entry name" value="HYPOTHETICAL 5-OXOPROLINASE (EUROFUNG)-RELATED"/>
    <property type="match status" value="1"/>
</dbReference>
<feature type="domain" description="Hydantoinase A/oxoprolinase" evidence="1">
    <location>
        <begin position="195"/>
        <end position="475"/>
    </location>
</feature>
<feature type="domain" description="Hydantoinase/oxoprolinase N-terminal" evidence="2">
    <location>
        <begin position="3"/>
        <end position="174"/>
    </location>
</feature>
<evidence type="ECO:0000313" key="3">
    <source>
        <dbReference type="EMBL" id="HFC97832.1"/>
    </source>
</evidence>
<organism evidence="3">
    <name type="scientific">Thermosulfurimonas dismutans</name>
    <dbReference type="NCBI Taxonomy" id="999894"/>
    <lineage>
        <taxon>Bacteria</taxon>
        <taxon>Pseudomonadati</taxon>
        <taxon>Thermodesulfobacteriota</taxon>
        <taxon>Thermodesulfobacteria</taxon>
        <taxon>Thermodesulfobacteriales</taxon>
        <taxon>Thermodesulfobacteriaceae</taxon>
        <taxon>Thermosulfurimonas</taxon>
    </lineage>
</organism>
<reference evidence="3" key="1">
    <citation type="journal article" date="2020" name="mSystems">
        <title>Genome- and Community-Level Interaction Insights into Carbon Utilization and Element Cycling Functions of Hydrothermarchaeota in Hydrothermal Sediment.</title>
        <authorList>
            <person name="Zhou Z."/>
            <person name="Liu Y."/>
            <person name="Xu W."/>
            <person name="Pan J."/>
            <person name="Luo Z.H."/>
            <person name="Li M."/>
        </authorList>
    </citation>
    <scope>NUCLEOTIDE SEQUENCE [LARGE SCALE GENOMIC DNA]</scope>
    <source>
        <strain evidence="3">HyVt-483</strain>
    </source>
</reference>
<dbReference type="GO" id="GO:0017168">
    <property type="term" value="F:5-oxoprolinase (ATP-hydrolyzing) activity"/>
    <property type="evidence" value="ECO:0007669"/>
    <property type="project" value="TreeGrafter"/>
</dbReference>
<evidence type="ECO:0000259" key="1">
    <source>
        <dbReference type="Pfam" id="PF01968"/>
    </source>
</evidence>
<dbReference type="PANTHER" id="PTHR11365">
    <property type="entry name" value="5-OXOPROLINASE RELATED"/>
    <property type="match status" value="1"/>
</dbReference>